<evidence type="ECO:0000256" key="2">
    <source>
        <dbReference type="ARBA" id="ARBA00012705"/>
    </source>
</evidence>
<reference evidence="10 11" key="1">
    <citation type="submission" date="2017-07" db="EMBL/GenBank/DDBJ databases">
        <title>First draft Genome Sequence of Nocardia cerradoensis isolated from human infection.</title>
        <authorList>
            <person name="Carrasco G."/>
        </authorList>
    </citation>
    <scope>NUCLEOTIDE SEQUENCE [LARGE SCALE GENOMIC DNA]</scope>
    <source>
        <strain evidence="10 11">CNM20130759</strain>
    </source>
</reference>
<dbReference type="InterPro" id="IPR020617">
    <property type="entry name" value="Thiolase_C"/>
</dbReference>
<dbReference type="InterPro" id="IPR020610">
    <property type="entry name" value="Thiolase_AS"/>
</dbReference>
<evidence type="ECO:0000256" key="7">
    <source>
        <dbReference type="RuleBase" id="RU003557"/>
    </source>
</evidence>
<dbReference type="EMBL" id="NGAF01000010">
    <property type="protein sequence ID" value="OXR43242.1"/>
    <property type="molecule type" value="Genomic_DNA"/>
</dbReference>
<evidence type="ECO:0000256" key="1">
    <source>
        <dbReference type="ARBA" id="ARBA00010982"/>
    </source>
</evidence>
<feature type="domain" description="Thiolase N-terminal" evidence="8">
    <location>
        <begin position="10"/>
        <end position="266"/>
    </location>
</feature>
<dbReference type="RefSeq" id="WP_094026514.1">
    <property type="nucleotide sequence ID" value="NZ_NGAF01000010.1"/>
</dbReference>
<dbReference type="PIRSF" id="PIRSF000429">
    <property type="entry name" value="Ac-CoA_Ac_transf"/>
    <property type="match status" value="1"/>
</dbReference>
<dbReference type="AlphaFoldDB" id="A0A231H361"/>
<comment type="similarity">
    <text evidence="1 7">Belongs to the thiolase-like superfamily. Thiolase family.</text>
</comment>
<gene>
    <name evidence="10" type="primary">paaJ_2</name>
    <name evidence="10" type="ORF">B7C42_04664</name>
</gene>
<feature type="active site" description="Proton acceptor" evidence="6">
    <location>
        <position position="383"/>
    </location>
</feature>
<evidence type="ECO:0000259" key="9">
    <source>
        <dbReference type="Pfam" id="PF02803"/>
    </source>
</evidence>
<evidence type="ECO:0000256" key="6">
    <source>
        <dbReference type="PIRSR" id="PIRSR000429-1"/>
    </source>
</evidence>
<dbReference type="NCBIfam" id="TIGR01930">
    <property type="entry name" value="AcCoA-C-Actrans"/>
    <property type="match status" value="1"/>
</dbReference>
<dbReference type="InterPro" id="IPR020616">
    <property type="entry name" value="Thiolase_N"/>
</dbReference>
<accession>A0A231H361</accession>
<name>A0A231H361_9NOCA</name>
<dbReference type="PROSITE" id="PS00099">
    <property type="entry name" value="THIOLASE_3"/>
    <property type="match status" value="1"/>
</dbReference>
<dbReference type="PANTHER" id="PTHR18919">
    <property type="entry name" value="ACETYL-COA C-ACYLTRANSFERASE"/>
    <property type="match status" value="1"/>
</dbReference>
<dbReference type="Proteomes" id="UP000215506">
    <property type="component" value="Unassembled WGS sequence"/>
</dbReference>
<dbReference type="GO" id="GO:0003985">
    <property type="term" value="F:acetyl-CoA C-acetyltransferase activity"/>
    <property type="evidence" value="ECO:0007669"/>
    <property type="project" value="UniProtKB-EC"/>
</dbReference>
<dbReference type="Pfam" id="PF02803">
    <property type="entry name" value="Thiolase_C"/>
    <property type="match status" value="1"/>
</dbReference>
<dbReference type="InterPro" id="IPR016039">
    <property type="entry name" value="Thiolase-like"/>
</dbReference>
<evidence type="ECO:0000256" key="3">
    <source>
        <dbReference type="ARBA" id="ARBA00022679"/>
    </source>
</evidence>
<evidence type="ECO:0000313" key="11">
    <source>
        <dbReference type="Proteomes" id="UP000215506"/>
    </source>
</evidence>
<evidence type="ECO:0000259" key="8">
    <source>
        <dbReference type="Pfam" id="PF00108"/>
    </source>
</evidence>
<keyword evidence="4 7" id="KW-0012">Acyltransferase</keyword>
<dbReference type="CDD" id="cd00751">
    <property type="entry name" value="thiolase"/>
    <property type="match status" value="1"/>
</dbReference>
<dbReference type="Pfam" id="PF00108">
    <property type="entry name" value="Thiolase_N"/>
    <property type="match status" value="1"/>
</dbReference>
<feature type="domain" description="Thiolase C-terminal" evidence="9">
    <location>
        <begin position="275"/>
        <end position="395"/>
    </location>
</feature>
<keyword evidence="3 7" id="KW-0808">Transferase</keyword>
<evidence type="ECO:0000313" key="10">
    <source>
        <dbReference type="EMBL" id="OXR43242.1"/>
    </source>
</evidence>
<proteinExistence type="inferred from homology"/>
<evidence type="ECO:0000256" key="5">
    <source>
        <dbReference type="ARBA" id="ARBA00040529"/>
    </source>
</evidence>
<dbReference type="InterPro" id="IPR002155">
    <property type="entry name" value="Thiolase"/>
</dbReference>
<feature type="active site" description="Acyl-thioester intermediate" evidence="6">
    <location>
        <position position="91"/>
    </location>
</feature>
<keyword evidence="11" id="KW-1185">Reference proteome</keyword>
<feature type="active site" description="Proton acceptor" evidence="6">
    <location>
        <position position="353"/>
    </location>
</feature>
<dbReference type="EC" id="2.3.1.9" evidence="2"/>
<comment type="caution">
    <text evidence="10">The sequence shown here is derived from an EMBL/GenBank/DDBJ whole genome shotgun (WGS) entry which is preliminary data.</text>
</comment>
<dbReference type="Gene3D" id="3.40.47.10">
    <property type="match status" value="2"/>
</dbReference>
<sequence length="400" mass="41331">MTDSNKIEAVIVAGVRTPIGTSFKGTLRDTTAMELAETVVKEALRRSTLAPEQVDDIILAESNYGGGDIARHAAVTAGLPQVPGQAVNRHCAGSLTAIGNAAAQIVAGAERVIIAGGTNSQSTAPLQQFRTPGTTDEFTGQWMPPSHPDTAEAPNQDMSITVGWNTAKAVGITREEMDAWALRSHQRAVKAIDSGVFDGEIVPVQALQADGSRIEFAVDEHPRRDTSLEKLSSLKVLHPEIEGFSVTAGTASGINDAAAAVVVTSAEVAKAQGVEVLATVRAWASTAIDPADTGLAVLDVIPKVLERGRIAASDVALWEINEAFASVPVAACKKLGVDDELVNTAGSGCSLGHPVAASGARMVVTLMYELRRRGGGYGVAAMCAGGGQAGAVLIEVPKVS</sequence>
<dbReference type="SUPFAM" id="SSF53901">
    <property type="entry name" value="Thiolase-like"/>
    <property type="match status" value="2"/>
</dbReference>
<evidence type="ECO:0000256" key="4">
    <source>
        <dbReference type="ARBA" id="ARBA00023315"/>
    </source>
</evidence>
<protein>
    <recommendedName>
        <fullName evidence="5">Probable acetyl-CoA acetyltransferase</fullName>
        <ecNumber evidence="2">2.3.1.9</ecNumber>
    </recommendedName>
</protein>
<dbReference type="PANTHER" id="PTHR18919:SF107">
    <property type="entry name" value="ACETYL-COA ACETYLTRANSFERASE, CYTOSOLIC"/>
    <property type="match status" value="1"/>
</dbReference>
<organism evidence="10 11">
    <name type="scientific">Nocardia cerradoensis</name>
    <dbReference type="NCBI Taxonomy" id="85688"/>
    <lineage>
        <taxon>Bacteria</taxon>
        <taxon>Bacillati</taxon>
        <taxon>Actinomycetota</taxon>
        <taxon>Actinomycetes</taxon>
        <taxon>Mycobacteriales</taxon>
        <taxon>Nocardiaceae</taxon>
        <taxon>Nocardia</taxon>
    </lineage>
</organism>